<dbReference type="AlphaFoldDB" id="A0AAV4MRQ2"/>
<comment type="caution">
    <text evidence="1">The sequence shown here is derived from an EMBL/GenBank/DDBJ whole genome shotgun (WGS) entry which is preliminary data.</text>
</comment>
<evidence type="ECO:0000313" key="2">
    <source>
        <dbReference type="Proteomes" id="UP001054945"/>
    </source>
</evidence>
<evidence type="ECO:0000313" key="1">
    <source>
        <dbReference type="EMBL" id="GIX74142.1"/>
    </source>
</evidence>
<keyword evidence="2" id="KW-1185">Reference proteome</keyword>
<name>A0AAV4MRQ2_CAEEX</name>
<gene>
    <name evidence="1" type="ORF">CEXT_709301</name>
</gene>
<organism evidence="1 2">
    <name type="scientific">Caerostris extrusa</name>
    <name type="common">Bark spider</name>
    <name type="synonym">Caerostris bankana</name>
    <dbReference type="NCBI Taxonomy" id="172846"/>
    <lineage>
        <taxon>Eukaryota</taxon>
        <taxon>Metazoa</taxon>
        <taxon>Ecdysozoa</taxon>
        <taxon>Arthropoda</taxon>
        <taxon>Chelicerata</taxon>
        <taxon>Arachnida</taxon>
        <taxon>Araneae</taxon>
        <taxon>Araneomorphae</taxon>
        <taxon>Entelegynae</taxon>
        <taxon>Araneoidea</taxon>
        <taxon>Araneidae</taxon>
        <taxon>Caerostris</taxon>
    </lineage>
</organism>
<accession>A0AAV4MRQ2</accession>
<reference evidence="1 2" key="1">
    <citation type="submission" date="2021-06" db="EMBL/GenBank/DDBJ databases">
        <title>Caerostris extrusa draft genome.</title>
        <authorList>
            <person name="Kono N."/>
            <person name="Arakawa K."/>
        </authorList>
    </citation>
    <scope>NUCLEOTIDE SEQUENCE [LARGE SCALE GENOMIC DNA]</scope>
</reference>
<proteinExistence type="predicted"/>
<protein>
    <submittedName>
        <fullName evidence="1">Uncharacterized protein</fullName>
    </submittedName>
</protein>
<dbReference type="EMBL" id="BPLR01020032">
    <property type="protein sequence ID" value="GIX74142.1"/>
    <property type="molecule type" value="Genomic_DNA"/>
</dbReference>
<dbReference type="Proteomes" id="UP001054945">
    <property type="component" value="Unassembled WGS sequence"/>
</dbReference>
<sequence>MDRLNLCSIPPPSPLLILLHAHNDPFLIFFVPALHQLFLLPLFITPSTVISVDAFTVVALSLSSHRLLEERMIRFQTRFLWHVETLTPPPLFLLLKMVEENVFH</sequence>